<dbReference type="EMBL" id="JARRAF010000030">
    <property type="protein sequence ID" value="MDK2126043.1"/>
    <property type="molecule type" value="Genomic_DNA"/>
</dbReference>
<gene>
    <name evidence="2" type="ORF">PZA18_18530</name>
</gene>
<dbReference type="Proteomes" id="UP001172778">
    <property type="component" value="Unassembled WGS sequence"/>
</dbReference>
<comment type="caution">
    <text evidence="2">The sequence shown here is derived from an EMBL/GenBank/DDBJ whole genome shotgun (WGS) entry which is preliminary data.</text>
</comment>
<name>A0ABT7E147_9NEIS</name>
<protein>
    <submittedName>
        <fullName evidence="2">Uncharacterized protein</fullName>
    </submittedName>
</protein>
<evidence type="ECO:0000256" key="1">
    <source>
        <dbReference type="SAM" id="MobiDB-lite"/>
    </source>
</evidence>
<proteinExistence type="predicted"/>
<organism evidence="2 3">
    <name type="scientific">Parachitinimonas caeni</name>
    <dbReference type="NCBI Taxonomy" id="3031301"/>
    <lineage>
        <taxon>Bacteria</taxon>
        <taxon>Pseudomonadati</taxon>
        <taxon>Pseudomonadota</taxon>
        <taxon>Betaproteobacteria</taxon>
        <taxon>Neisseriales</taxon>
        <taxon>Chitinibacteraceae</taxon>
        <taxon>Parachitinimonas</taxon>
    </lineage>
</organism>
<evidence type="ECO:0000313" key="3">
    <source>
        <dbReference type="Proteomes" id="UP001172778"/>
    </source>
</evidence>
<reference evidence="2" key="1">
    <citation type="submission" date="2023-03" db="EMBL/GenBank/DDBJ databases">
        <title>Chitinimonas shenzhenensis gen. nov., sp. nov., a novel member of family Burkholderiaceae isolated from activated sludge collected in Shen Zhen, China.</title>
        <authorList>
            <person name="Wang X."/>
        </authorList>
    </citation>
    <scope>NUCLEOTIDE SEQUENCE</scope>
    <source>
        <strain evidence="2">DQS-5</strain>
    </source>
</reference>
<dbReference type="RefSeq" id="WP_284102358.1">
    <property type="nucleotide sequence ID" value="NZ_JARRAF010000030.1"/>
</dbReference>
<keyword evidence="3" id="KW-1185">Reference proteome</keyword>
<feature type="region of interest" description="Disordered" evidence="1">
    <location>
        <begin position="96"/>
        <end position="143"/>
    </location>
</feature>
<evidence type="ECO:0000313" key="2">
    <source>
        <dbReference type="EMBL" id="MDK2126043.1"/>
    </source>
</evidence>
<accession>A0ABT7E147</accession>
<sequence length="143" mass="15978">MGYTDGMARDILEDLKRDYYDEIDTLQDTLSYLYDWGFRLHLLLRGIHPDDAGYTLTFAERRTETLSQTTDRALKLKALGAPEQLVWSELGQDPARIQAMREEEGLPANPYPDDPAIPDTGPRVSITPGNGRKGESGTALNHG</sequence>